<dbReference type="PROSITE" id="PS51257">
    <property type="entry name" value="PROKAR_LIPOPROTEIN"/>
    <property type="match status" value="1"/>
</dbReference>
<proteinExistence type="predicted"/>
<dbReference type="Proteomes" id="UP000243745">
    <property type="component" value="Unassembled WGS sequence"/>
</dbReference>
<feature type="chain" id="PRO_5024850990" evidence="2">
    <location>
        <begin position="23"/>
        <end position="321"/>
    </location>
</feature>
<dbReference type="InterPro" id="IPR019734">
    <property type="entry name" value="TPR_rpt"/>
</dbReference>
<dbReference type="Gene3D" id="1.25.40.10">
    <property type="entry name" value="Tetratricopeptide repeat domain"/>
    <property type="match status" value="1"/>
</dbReference>
<dbReference type="SUPFAM" id="SSF48452">
    <property type="entry name" value="TPR-like"/>
    <property type="match status" value="1"/>
</dbReference>
<protein>
    <submittedName>
        <fullName evidence="3">Lipoprotein NlpI</fullName>
    </submittedName>
</protein>
<organism evidence="3 4">
    <name type="scientific">Ruminobacter amylophilus</name>
    <dbReference type="NCBI Taxonomy" id="867"/>
    <lineage>
        <taxon>Bacteria</taxon>
        <taxon>Pseudomonadati</taxon>
        <taxon>Pseudomonadota</taxon>
        <taxon>Gammaproteobacteria</taxon>
        <taxon>Aeromonadales</taxon>
        <taxon>Succinivibrionaceae</taxon>
        <taxon>Ruminobacter</taxon>
    </lineage>
</organism>
<dbReference type="PROSITE" id="PS50005">
    <property type="entry name" value="TPR"/>
    <property type="match status" value="1"/>
</dbReference>
<dbReference type="OrthoDB" id="509324at2"/>
<keyword evidence="2" id="KW-0732">Signal</keyword>
<dbReference type="AlphaFoldDB" id="A0A662ZE74"/>
<evidence type="ECO:0000313" key="3">
    <source>
        <dbReference type="EMBL" id="SFP01103.1"/>
    </source>
</evidence>
<sequence>MFKKLFLTACMAVMISGLSACASTGSENSVDGHIDPDFVKIELPRVITPNEQLNMVKLAQLLGNQRLNHAQLSRIMWHRAELYNRMGLDYLSIMSLLACVNEDNQNFDCYRDYGGSLYSHAKFLEAYDALDGAIELSPNDNASYFNRGLALYYGKREKMAEKDFYKVYLSDRQDPYFQLWLYFAENASDPEKAIKNLHDRYRMINVKELVFGTRIIEVFLGMKTEKELWDHVFDGTKNYLERNERLCEAYFYMGKMHLLKGEKTRALDYFKLSRTTNVSYFLEFSNSLLELHMLDVNNEYDDIGFEDKVLNTESENRDSEK</sequence>
<dbReference type="SMART" id="SM00028">
    <property type="entry name" value="TPR"/>
    <property type="match status" value="3"/>
</dbReference>
<keyword evidence="3" id="KW-0449">Lipoprotein</keyword>
<reference evidence="3 4" key="1">
    <citation type="submission" date="2016-10" db="EMBL/GenBank/DDBJ databases">
        <authorList>
            <person name="Varghese N."/>
            <person name="Submissions S."/>
        </authorList>
    </citation>
    <scope>NUCLEOTIDE SEQUENCE [LARGE SCALE GENOMIC DNA]</scope>
    <source>
        <strain evidence="3 4">DSM 1361</strain>
    </source>
</reference>
<feature type="signal peptide" evidence="2">
    <location>
        <begin position="1"/>
        <end position="22"/>
    </location>
</feature>
<evidence type="ECO:0000256" key="2">
    <source>
        <dbReference type="SAM" id="SignalP"/>
    </source>
</evidence>
<evidence type="ECO:0000313" key="4">
    <source>
        <dbReference type="Proteomes" id="UP000243745"/>
    </source>
</evidence>
<dbReference type="InterPro" id="IPR011990">
    <property type="entry name" value="TPR-like_helical_dom_sf"/>
</dbReference>
<gene>
    <name evidence="3" type="ORF">SAMN02910344_00173</name>
</gene>
<accession>A0A662ZE74</accession>
<feature type="repeat" description="TPR" evidence="1">
    <location>
        <begin position="107"/>
        <end position="140"/>
    </location>
</feature>
<dbReference type="RefSeq" id="WP_031578539.1">
    <property type="nucleotide sequence ID" value="NZ_FOXF01000002.1"/>
</dbReference>
<evidence type="ECO:0000256" key="1">
    <source>
        <dbReference type="PROSITE-ProRule" id="PRU00339"/>
    </source>
</evidence>
<keyword evidence="1" id="KW-0802">TPR repeat</keyword>
<dbReference type="EMBL" id="FOXF01000002">
    <property type="protein sequence ID" value="SFP01103.1"/>
    <property type="molecule type" value="Genomic_DNA"/>
</dbReference>
<keyword evidence="4" id="KW-1185">Reference proteome</keyword>
<name>A0A662ZE74_9GAMM</name>